<comment type="caution">
    <text evidence="6">The sequence shown here is derived from an EMBL/GenBank/DDBJ whole genome shotgun (WGS) entry which is preliminary data.</text>
</comment>
<dbReference type="SUPFAM" id="SSF53383">
    <property type="entry name" value="PLP-dependent transferases"/>
    <property type="match status" value="1"/>
</dbReference>
<dbReference type="EMBL" id="JOKJ01000052">
    <property type="protein sequence ID" value="KEQ02460.1"/>
    <property type="molecule type" value="Genomic_DNA"/>
</dbReference>
<evidence type="ECO:0000256" key="5">
    <source>
        <dbReference type="RuleBase" id="RU004508"/>
    </source>
</evidence>
<dbReference type="InterPro" id="IPR015422">
    <property type="entry name" value="PyrdxlP-dep_Trfase_small"/>
</dbReference>
<dbReference type="Proteomes" id="UP000052167">
    <property type="component" value="Unassembled WGS sequence"/>
</dbReference>
<evidence type="ECO:0000313" key="6">
    <source>
        <dbReference type="EMBL" id="KEQ02460.1"/>
    </source>
</evidence>
<dbReference type="Pfam" id="PF01041">
    <property type="entry name" value="DegT_DnrJ_EryC1"/>
    <property type="match status" value="1"/>
</dbReference>
<keyword evidence="7" id="KW-1185">Reference proteome</keyword>
<dbReference type="GO" id="GO:0008483">
    <property type="term" value="F:transaminase activity"/>
    <property type="evidence" value="ECO:0007669"/>
    <property type="project" value="TreeGrafter"/>
</dbReference>
<organism evidence="6 7">
    <name type="scientific">Pseudorhizobium pelagicum</name>
    <dbReference type="NCBI Taxonomy" id="1509405"/>
    <lineage>
        <taxon>Bacteria</taxon>
        <taxon>Pseudomonadati</taxon>
        <taxon>Pseudomonadota</taxon>
        <taxon>Alphaproteobacteria</taxon>
        <taxon>Hyphomicrobiales</taxon>
        <taxon>Rhizobiaceae</taxon>
        <taxon>Rhizobium/Agrobacterium group</taxon>
        <taxon>Pseudorhizobium</taxon>
    </lineage>
</organism>
<dbReference type="PANTHER" id="PTHR30244">
    <property type="entry name" value="TRANSAMINASE"/>
    <property type="match status" value="1"/>
</dbReference>
<gene>
    <name evidence="6" type="ORF">GV68_21900</name>
</gene>
<evidence type="ECO:0000256" key="3">
    <source>
        <dbReference type="PIRSR" id="PIRSR000390-1"/>
    </source>
</evidence>
<evidence type="ECO:0000256" key="2">
    <source>
        <dbReference type="ARBA" id="ARBA00037999"/>
    </source>
</evidence>
<reference evidence="6 7" key="1">
    <citation type="submission" date="2014-06" db="EMBL/GenBank/DDBJ databases">
        <title>Rhizobium pelagicum/R2-400B4.</title>
        <authorList>
            <person name="Kimes N.E."/>
            <person name="Lopez-Perez M."/>
        </authorList>
    </citation>
    <scope>NUCLEOTIDE SEQUENCE [LARGE SCALE GENOMIC DNA]</scope>
    <source>
        <strain evidence="6 7">R2-400B4</strain>
    </source>
</reference>
<comment type="similarity">
    <text evidence="2 5">Belongs to the DegT/DnrJ/EryC1 family.</text>
</comment>
<dbReference type="GO" id="GO:0000271">
    <property type="term" value="P:polysaccharide biosynthetic process"/>
    <property type="evidence" value="ECO:0007669"/>
    <property type="project" value="TreeGrafter"/>
</dbReference>
<evidence type="ECO:0000256" key="4">
    <source>
        <dbReference type="PIRSR" id="PIRSR000390-2"/>
    </source>
</evidence>
<evidence type="ECO:0000313" key="7">
    <source>
        <dbReference type="Proteomes" id="UP000052167"/>
    </source>
</evidence>
<accession>A0A922NX60</accession>
<dbReference type="AlphaFoldDB" id="A0A922NX60"/>
<dbReference type="PANTHER" id="PTHR30244:SF36">
    <property type="entry name" value="3-OXO-GLUCOSE-6-PHOSPHATE:GLUTAMATE AMINOTRANSFERASE"/>
    <property type="match status" value="1"/>
</dbReference>
<dbReference type="RefSeq" id="WP_037169810.1">
    <property type="nucleotide sequence ID" value="NZ_JOKI01000048.1"/>
</dbReference>
<feature type="active site" description="Proton acceptor" evidence="3">
    <location>
        <position position="187"/>
    </location>
</feature>
<feature type="modified residue" description="N6-(pyridoxal phosphate)lysine" evidence="4">
    <location>
        <position position="187"/>
    </location>
</feature>
<dbReference type="CDD" id="cd00616">
    <property type="entry name" value="AHBA_syn"/>
    <property type="match status" value="1"/>
</dbReference>
<dbReference type="InterPro" id="IPR015424">
    <property type="entry name" value="PyrdxlP-dep_Trfase"/>
</dbReference>
<dbReference type="InterPro" id="IPR000653">
    <property type="entry name" value="DegT/StrS_aminotransferase"/>
</dbReference>
<dbReference type="InterPro" id="IPR015421">
    <property type="entry name" value="PyrdxlP-dep_Trfase_major"/>
</dbReference>
<dbReference type="OrthoDB" id="9768668at2"/>
<sequence>MLQVPFADLHAQYQTLKPEIDAAIESVIKTSAFIRGPFVERFEAEFAEKLGINHCVSCANGTDGIYIAMHALGVKPGDEVITTAHSWIATSETISQAGAKVVFCDTDEDSFNIDARQIEAKITPRTVGIIPVHLYGQPADMDAIMALAKKHGLWVIEDCAQAHLARYKGRYVGTFGQAATFSFYPGKNLGAMGDAGAIVSNDKALSDRMAMFARHGGLTKGDHQIEGINSRLDGLQAAILSVKLPRLPDWTDARRQKAARYNALLQEVAAITTPIEASDREHVYHLYVIRHEKRDELAKLLAGQGIQTVINYPVALPFLPAYARLGHKPEEFPNAWSNQSRILSLPIYPELSDASQERVVEALVDACSRLG</sequence>
<dbReference type="Gene3D" id="3.40.640.10">
    <property type="entry name" value="Type I PLP-dependent aspartate aminotransferase-like (Major domain)"/>
    <property type="match status" value="1"/>
</dbReference>
<evidence type="ECO:0000256" key="1">
    <source>
        <dbReference type="ARBA" id="ARBA00022898"/>
    </source>
</evidence>
<dbReference type="GO" id="GO:0030170">
    <property type="term" value="F:pyridoxal phosphate binding"/>
    <property type="evidence" value="ECO:0007669"/>
    <property type="project" value="TreeGrafter"/>
</dbReference>
<dbReference type="Gene3D" id="3.90.1150.10">
    <property type="entry name" value="Aspartate Aminotransferase, domain 1"/>
    <property type="match status" value="1"/>
</dbReference>
<proteinExistence type="inferred from homology"/>
<name>A0A922NX60_9HYPH</name>
<dbReference type="PIRSF" id="PIRSF000390">
    <property type="entry name" value="PLP_StrS"/>
    <property type="match status" value="1"/>
</dbReference>
<keyword evidence="1 4" id="KW-0663">Pyridoxal phosphate</keyword>
<protein>
    <submittedName>
        <fullName evidence="6">Erythromycin biosynthesis sensory transduction protein eryC1</fullName>
    </submittedName>
</protein>